<dbReference type="InterPro" id="IPR005034">
    <property type="entry name" value="Dicer_dimerisation"/>
</dbReference>
<dbReference type="Pfam" id="PF04851">
    <property type="entry name" value="ResIII"/>
    <property type="match status" value="1"/>
</dbReference>
<keyword evidence="13 17" id="KW-0694">RNA-binding</keyword>
<keyword evidence="4" id="KW-0930">Antiviral protein</keyword>
<dbReference type="CDD" id="cd00593">
    <property type="entry name" value="RIBOc"/>
    <property type="match status" value="2"/>
</dbReference>
<dbReference type="InterPro" id="IPR000999">
    <property type="entry name" value="RNase_III_dom"/>
</dbReference>
<feature type="compositionally biased region" description="Polar residues" evidence="19">
    <location>
        <begin position="30"/>
        <end position="39"/>
    </location>
</feature>
<keyword evidence="11" id="KW-0067">ATP-binding</keyword>
<evidence type="ECO:0000256" key="13">
    <source>
        <dbReference type="ARBA" id="ARBA00022884"/>
    </source>
</evidence>
<dbReference type="GO" id="GO:0051607">
    <property type="term" value="P:defense response to virus"/>
    <property type="evidence" value="ECO:0007669"/>
    <property type="project" value="UniProtKB-KW"/>
</dbReference>
<dbReference type="SUPFAM" id="SSF69065">
    <property type="entry name" value="RNase III domain-like"/>
    <property type="match status" value="2"/>
</dbReference>
<dbReference type="FunFam" id="1.10.1520.10:FF:000015">
    <property type="entry name" value="Dicer-like protein 1"/>
    <property type="match status" value="1"/>
</dbReference>
<dbReference type="SMART" id="SM00487">
    <property type="entry name" value="DEXDc"/>
    <property type="match status" value="1"/>
</dbReference>
<evidence type="ECO:0000256" key="4">
    <source>
        <dbReference type="ARBA" id="ARBA00022721"/>
    </source>
</evidence>
<dbReference type="InterPro" id="IPR014001">
    <property type="entry name" value="Helicase_ATP-bd"/>
</dbReference>
<evidence type="ECO:0000256" key="10">
    <source>
        <dbReference type="ARBA" id="ARBA00022833"/>
    </source>
</evidence>
<comment type="caution">
    <text evidence="26">The sequence shown here is derived from an EMBL/GenBank/DDBJ whole genome shotgun (WGS) entry which is preliminary data.</text>
</comment>
<dbReference type="PANTHER" id="PTHR14950:SF62">
    <property type="entry name" value="DICER-LIKE PROTEIN 1"/>
    <property type="match status" value="1"/>
</dbReference>
<dbReference type="GO" id="GO:0003723">
    <property type="term" value="F:RNA binding"/>
    <property type="evidence" value="ECO:0007669"/>
    <property type="project" value="UniProtKB-UniRule"/>
</dbReference>
<dbReference type="FunFam" id="3.40.50.300:FF:001988">
    <property type="entry name" value="Dicer-like protein 1"/>
    <property type="match status" value="1"/>
</dbReference>
<dbReference type="SMART" id="SM00535">
    <property type="entry name" value="RIBOc"/>
    <property type="match status" value="2"/>
</dbReference>
<dbReference type="GO" id="GO:0050688">
    <property type="term" value="P:regulation of defense response to virus"/>
    <property type="evidence" value="ECO:0007669"/>
    <property type="project" value="UniProtKB-KW"/>
</dbReference>
<evidence type="ECO:0000256" key="3">
    <source>
        <dbReference type="ARBA" id="ARBA00020797"/>
    </source>
</evidence>
<evidence type="ECO:0000256" key="16">
    <source>
        <dbReference type="ARBA" id="ARBA00035116"/>
    </source>
</evidence>
<evidence type="ECO:0000256" key="11">
    <source>
        <dbReference type="ARBA" id="ARBA00022840"/>
    </source>
</evidence>
<name>A0A8H6FWG4_9LECA</name>
<evidence type="ECO:0000313" key="26">
    <source>
        <dbReference type="EMBL" id="KAF6236083.1"/>
    </source>
</evidence>
<sequence length="1622" mass="183915">MTPTSAPSMAKFTLEDLKGLGPAEKLPAIQHTTEGSSTTSRKRNAAQRSIFQGYKGATMPNDPKSKTDVLGVMNESEQEPSPSASDSEDEQNATPRTLTLSERRKAQNSKFSAWLSKRAAKITNEEVQAVVENANEENLSIRSLMAKQESNVIITDPREYQLELFEKAKGQNIIAVLDTGSGKTLIAVLLLKHMIDKELEDRAMGKKRRISFFLVDCVTLVFQQFAVLECNLDQKIERFCGEMGCDLWVKETWAKHFAENEVIVCTAEILNQCLMHSFISIDDINLLIFDEAHHTKKNHAYARIIKDYYVTQDDPARRPKVFGMTASPVDAREDVVKAAKELEAMLHSQIATTSDLSLLRMSISRPNESLAVYERLGYAYDTPLSSSLKAKFGDFEALAKFFRNAREATSQLGEWCADLLWRFVLDEEQALKVERKIERKFNRDARNRPVAMLDSELARLKEAKEMVKNWTFADPDVSGSSLSSKVLLLYQYLSLIFEKPSDAKCIIFVKHRYTARLLAQLFSRIGTANLRLDLLIGSRSGDVGDISFSFRQQVLTLMKFRKGQINCLVATSIAEEGLDIPDCNLVIRLAMSIDDVGRFELKWPQNRFDLYDTLIQYIQSRGRARHANSRYIHMIEEDNRLHLQAVADVRKGEAVMRNFCEALPADRLLQGNDYKLEAALVKEKSYRKYVDPETGATLTYASSLVVLAHFVGCLPHRDEDYTHKATYCMSVENKNFVCEVILPESSPIHSATGRPSSRKAIARRSAAFEACLLLRQGSHLDKNLIPTYHKSLPHMRNAHLALNMKKAHSYNMKMKPGLWERTRGSLPSEVFLTILSLKNPENLGRPCQPLALLTRTRLPNIPPFPLHLQVGKVSQLLCTSISTSLDVSSTVLTELNEFTLRIYYDIFNKKFEANEPQMSYWLAPIVDSWTTSRECDPPNSLIDWAVLARVSQCSDTPWTVDTPHVEIIDRYLIDRWTGGNRFYSLEIKPDLKPCDPVPEGTAKAKDMDSIINYTTTHLYKNSKQKMKWEDDQPVILAHKILHRLNLLDEITEKEKGVNTTAYLCPQPLKFSALPTTVVAMAYLFPPCISRIESYLIAVEVCDLLGLAIQPALALEALTKDSDNTDEHRSEQIHLQRGMGKNYERLEFIGDCFLKMATSISVFCKSPEENEYDYHVKRMLMICNKNLFHTATFLKLQEFIRSTSFSRRTWYPQGIKLLEGKGSKKSGEVTSQHSLGDKTIADVCEALIGAALLSHDSMDMAVKAVTAFVSNPNHDVTQWDDYYRLYSLPRYQTAHPTASQLNLAMQVERVHQYRFKYPRLLRSAFIHPSYPFAEERIPCYQRLEFLGDALLDMASISFLFHRYPDRDPQWLTEHKMAMVSNKFLAAVSVKLGFHRHLRSNGAVIESQNREYVQDLEEVEKDANGARDYWTLTKTAPKALSDIVESYIGALFVDSEFNYGEVERFFNEHIKWFFEDMKVYDTYANNHPTTYLHNLLSLSFGCTNYRIMASEVPAIIPGGLPTAIAAIMIHDEVVAEGTASSGKNAKVKASSQALKLLQNLAPFEYRHSYGCNCEGKEQDWVGKAGDGVGMAGQLKRGQWDEKEEDSLRAKIAKGVEIAKGKEVR</sequence>
<accession>A0A8H6FWG4</accession>
<dbReference type="InterPro" id="IPR036389">
    <property type="entry name" value="RNase_III_sf"/>
</dbReference>
<feature type="domain" description="Helicase C-terminal" evidence="24">
    <location>
        <begin position="488"/>
        <end position="670"/>
    </location>
</feature>
<dbReference type="GeneID" id="59287373"/>
<dbReference type="SUPFAM" id="SSF52540">
    <property type="entry name" value="P-loop containing nucleoside triphosphate hydrolases"/>
    <property type="match status" value="1"/>
</dbReference>
<dbReference type="Gene3D" id="1.10.1520.10">
    <property type="entry name" value="Ribonuclease III domain"/>
    <property type="match status" value="2"/>
</dbReference>
<feature type="region of interest" description="Disordered" evidence="19">
    <location>
        <begin position="1"/>
        <end position="105"/>
    </location>
</feature>
<dbReference type="PANTHER" id="PTHR14950">
    <property type="entry name" value="DICER-RELATED"/>
    <property type="match status" value="1"/>
</dbReference>
<feature type="domain" description="RNase III" evidence="21">
    <location>
        <begin position="1303"/>
        <end position="1454"/>
    </location>
</feature>
<dbReference type="PROSITE" id="PS50137">
    <property type="entry name" value="DS_RBD"/>
    <property type="match status" value="1"/>
</dbReference>
<feature type="domain" description="PAZ" evidence="22">
    <location>
        <begin position="945"/>
        <end position="1072"/>
    </location>
</feature>
<dbReference type="Pfam" id="PF00636">
    <property type="entry name" value="Ribonuclease_3"/>
    <property type="match status" value="2"/>
</dbReference>
<dbReference type="PROSITE" id="PS51192">
    <property type="entry name" value="HELICASE_ATP_BIND_1"/>
    <property type="match status" value="1"/>
</dbReference>
<feature type="coiled-coil region" evidence="18">
    <location>
        <begin position="117"/>
        <end position="151"/>
    </location>
</feature>
<dbReference type="GO" id="GO:0046872">
    <property type="term" value="F:metal ion binding"/>
    <property type="evidence" value="ECO:0007669"/>
    <property type="project" value="UniProtKB-KW"/>
</dbReference>
<keyword evidence="27" id="KW-1185">Reference proteome</keyword>
<feature type="domain" description="RNase III" evidence="21">
    <location>
        <begin position="1104"/>
        <end position="1255"/>
    </location>
</feature>
<dbReference type="PROSITE" id="PS51194">
    <property type="entry name" value="HELICASE_CTER"/>
    <property type="match status" value="1"/>
</dbReference>
<evidence type="ECO:0000256" key="7">
    <source>
        <dbReference type="ARBA" id="ARBA00022741"/>
    </source>
</evidence>
<comment type="cofactor">
    <cofactor evidence="1">
        <name>Mn(2+)</name>
        <dbReference type="ChEBI" id="CHEBI:29035"/>
    </cofactor>
</comment>
<evidence type="ECO:0000259" key="23">
    <source>
        <dbReference type="PROSITE" id="PS51192"/>
    </source>
</evidence>
<evidence type="ECO:0000256" key="18">
    <source>
        <dbReference type="SAM" id="Coils"/>
    </source>
</evidence>
<evidence type="ECO:0000259" key="22">
    <source>
        <dbReference type="PROSITE" id="PS50821"/>
    </source>
</evidence>
<dbReference type="InterPro" id="IPR027417">
    <property type="entry name" value="P-loop_NTPase"/>
</dbReference>
<evidence type="ECO:0000259" key="24">
    <source>
        <dbReference type="PROSITE" id="PS51194"/>
    </source>
</evidence>
<keyword evidence="15" id="KW-0464">Manganese</keyword>
<dbReference type="PROSITE" id="PS50821">
    <property type="entry name" value="PAZ"/>
    <property type="match status" value="1"/>
</dbReference>
<dbReference type="GO" id="GO:0005524">
    <property type="term" value="F:ATP binding"/>
    <property type="evidence" value="ECO:0007669"/>
    <property type="project" value="UniProtKB-KW"/>
</dbReference>
<dbReference type="GO" id="GO:0005634">
    <property type="term" value="C:nucleus"/>
    <property type="evidence" value="ECO:0007669"/>
    <property type="project" value="TreeGrafter"/>
</dbReference>
<keyword evidence="10" id="KW-0862">Zinc</keyword>
<organism evidence="26 27">
    <name type="scientific">Letharia columbiana</name>
    <dbReference type="NCBI Taxonomy" id="112416"/>
    <lineage>
        <taxon>Eukaryota</taxon>
        <taxon>Fungi</taxon>
        <taxon>Dikarya</taxon>
        <taxon>Ascomycota</taxon>
        <taxon>Pezizomycotina</taxon>
        <taxon>Lecanoromycetes</taxon>
        <taxon>OSLEUM clade</taxon>
        <taxon>Lecanoromycetidae</taxon>
        <taxon>Lecanorales</taxon>
        <taxon>Lecanorineae</taxon>
        <taxon>Parmeliaceae</taxon>
        <taxon>Letharia</taxon>
    </lineage>
</organism>
<dbReference type="Pfam" id="PF00271">
    <property type="entry name" value="Helicase_C"/>
    <property type="match status" value="1"/>
</dbReference>
<dbReference type="InterPro" id="IPR001650">
    <property type="entry name" value="Helicase_C-like"/>
</dbReference>
<dbReference type="CDD" id="cd18034">
    <property type="entry name" value="DEXHc_dicer"/>
    <property type="match status" value="1"/>
</dbReference>
<evidence type="ECO:0000256" key="6">
    <source>
        <dbReference type="ARBA" id="ARBA00022737"/>
    </source>
</evidence>
<keyword evidence="14" id="KW-0051">Antiviral defense</keyword>
<dbReference type="GO" id="GO:0004525">
    <property type="term" value="F:ribonuclease III activity"/>
    <property type="evidence" value="ECO:0007669"/>
    <property type="project" value="InterPro"/>
</dbReference>
<dbReference type="EMBL" id="JACCJC010000021">
    <property type="protein sequence ID" value="KAF6236083.1"/>
    <property type="molecule type" value="Genomic_DNA"/>
</dbReference>
<evidence type="ECO:0000256" key="8">
    <source>
        <dbReference type="ARBA" id="ARBA00022801"/>
    </source>
</evidence>
<dbReference type="GO" id="GO:0003677">
    <property type="term" value="F:DNA binding"/>
    <property type="evidence" value="ECO:0007669"/>
    <property type="project" value="InterPro"/>
</dbReference>
<evidence type="ECO:0000256" key="9">
    <source>
        <dbReference type="ARBA" id="ARBA00022806"/>
    </source>
</evidence>
<comment type="cofactor">
    <cofactor evidence="2">
        <name>Mg(2+)</name>
        <dbReference type="ChEBI" id="CHEBI:18420"/>
    </cofactor>
</comment>
<reference evidence="26 27" key="1">
    <citation type="journal article" date="2020" name="Genomics">
        <title>Complete, high-quality genomes from long-read metagenomic sequencing of two wolf lichen thalli reveals enigmatic genome architecture.</title>
        <authorList>
            <person name="McKenzie S.K."/>
            <person name="Walston R.F."/>
            <person name="Allen J.L."/>
        </authorList>
    </citation>
    <scope>NUCLEOTIDE SEQUENCE [LARGE SCALE GENOMIC DNA]</scope>
    <source>
        <strain evidence="26">WasteWater2</strain>
    </source>
</reference>
<evidence type="ECO:0000256" key="5">
    <source>
        <dbReference type="ARBA" id="ARBA00022723"/>
    </source>
</evidence>
<dbReference type="OrthoDB" id="416741at2759"/>
<dbReference type="Proteomes" id="UP000578531">
    <property type="component" value="Unassembled WGS sequence"/>
</dbReference>
<keyword evidence="6" id="KW-0677">Repeat</keyword>
<feature type="domain" description="Helicase ATP-binding" evidence="23">
    <location>
        <begin position="164"/>
        <end position="346"/>
    </location>
</feature>
<feature type="domain" description="DRBM" evidence="20">
    <location>
        <begin position="1485"/>
        <end position="1557"/>
    </location>
</feature>
<evidence type="ECO:0000259" key="25">
    <source>
        <dbReference type="PROSITE" id="PS51327"/>
    </source>
</evidence>
<evidence type="ECO:0000313" key="27">
    <source>
        <dbReference type="Proteomes" id="UP000578531"/>
    </source>
</evidence>
<dbReference type="GO" id="GO:0030422">
    <property type="term" value="P:siRNA processing"/>
    <property type="evidence" value="ECO:0007669"/>
    <property type="project" value="TreeGrafter"/>
</dbReference>
<dbReference type="GO" id="GO:0004386">
    <property type="term" value="F:helicase activity"/>
    <property type="evidence" value="ECO:0007669"/>
    <property type="project" value="UniProtKB-KW"/>
</dbReference>
<evidence type="ECO:0000256" key="12">
    <source>
        <dbReference type="ARBA" id="ARBA00022842"/>
    </source>
</evidence>
<dbReference type="RefSeq" id="XP_037165435.1">
    <property type="nucleotide sequence ID" value="XM_037307626.1"/>
</dbReference>
<dbReference type="InterPro" id="IPR014720">
    <property type="entry name" value="dsRBD_dom"/>
</dbReference>
<gene>
    <name evidence="26" type="ORF">HO173_005711</name>
</gene>
<feature type="domain" description="Dicer dsRNA-binding fold" evidence="25">
    <location>
        <begin position="703"/>
        <end position="794"/>
    </location>
</feature>
<dbReference type="GO" id="GO:0005737">
    <property type="term" value="C:cytoplasm"/>
    <property type="evidence" value="ECO:0007669"/>
    <property type="project" value="TreeGrafter"/>
</dbReference>
<dbReference type="PROSITE" id="PS50142">
    <property type="entry name" value="RNASE_3_2"/>
    <property type="match status" value="2"/>
</dbReference>
<evidence type="ECO:0000256" key="2">
    <source>
        <dbReference type="ARBA" id="ARBA00001946"/>
    </source>
</evidence>
<keyword evidence="8" id="KW-0378">Hydrolase</keyword>
<dbReference type="PROSITE" id="PS00517">
    <property type="entry name" value="RNASE_3_1"/>
    <property type="match status" value="1"/>
</dbReference>
<keyword evidence="9" id="KW-0347">Helicase</keyword>
<comment type="similarity">
    <text evidence="16 17">Belongs to the helicase family. Dicer subfamily.</text>
</comment>
<dbReference type="InterPro" id="IPR056755">
    <property type="entry name" value="DSRM_2"/>
</dbReference>
<dbReference type="PROSITE" id="PS51327">
    <property type="entry name" value="DICER_DSRBF"/>
    <property type="match status" value="1"/>
</dbReference>
<keyword evidence="18" id="KW-0175">Coiled coil</keyword>
<dbReference type="Pfam" id="PF03368">
    <property type="entry name" value="Dicer_dimer"/>
    <property type="match status" value="1"/>
</dbReference>
<dbReference type="InterPro" id="IPR006935">
    <property type="entry name" value="Helicase/UvrB_N"/>
</dbReference>
<dbReference type="SMART" id="SM00490">
    <property type="entry name" value="HELICc"/>
    <property type="match status" value="1"/>
</dbReference>
<proteinExistence type="inferred from homology"/>
<dbReference type="Gene3D" id="3.40.50.300">
    <property type="entry name" value="P-loop containing nucleotide triphosphate hydrolases"/>
    <property type="match status" value="2"/>
</dbReference>
<dbReference type="InterPro" id="IPR038248">
    <property type="entry name" value="Dicer_dimer_sf"/>
</dbReference>
<evidence type="ECO:0000259" key="20">
    <source>
        <dbReference type="PROSITE" id="PS50137"/>
    </source>
</evidence>
<evidence type="ECO:0000259" key="21">
    <source>
        <dbReference type="PROSITE" id="PS50142"/>
    </source>
</evidence>
<evidence type="ECO:0000256" key="14">
    <source>
        <dbReference type="ARBA" id="ARBA00023118"/>
    </source>
</evidence>
<dbReference type="InterPro" id="IPR003100">
    <property type="entry name" value="PAZ_dom"/>
</dbReference>
<evidence type="ECO:0000256" key="19">
    <source>
        <dbReference type="SAM" id="MobiDB-lite"/>
    </source>
</evidence>
<dbReference type="Gene3D" id="3.30.160.380">
    <property type="entry name" value="Dicer dimerisation domain"/>
    <property type="match status" value="1"/>
</dbReference>
<evidence type="ECO:0000256" key="1">
    <source>
        <dbReference type="ARBA" id="ARBA00001936"/>
    </source>
</evidence>
<keyword evidence="7" id="KW-0547">Nucleotide-binding</keyword>
<dbReference type="Pfam" id="PF24995">
    <property type="entry name" value="DSRM_2"/>
    <property type="match status" value="1"/>
</dbReference>
<evidence type="ECO:0000256" key="15">
    <source>
        <dbReference type="ARBA" id="ARBA00023211"/>
    </source>
</evidence>
<keyword evidence="12" id="KW-0460">Magnesium</keyword>
<keyword evidence="5" id="KW-0479">Metal-binding</keyword>
<evidence type="ECO:0000256" key="17">
    <source>
        <dbReference type="PROSITE-ProRule" id="PRU00657"/>
    </source>
</evidence>
<protein>
    <recommendedName>
        <fullName evidence="3">Dicer-like protein 1</fullName>
    </recommendedName>
</protein>